<dbReference type="Proteomes" id="UP000012174">
    <property type="component" value="Unassembled WGS sequence"/>
</dbReference>
<sequence>MVVNKKTALVTGSSEGGIGFAIAKEFQSRGIHVFATARNPDKVTALAKLSNVTVLASDVTSPASADAAVAAVSEQIGGTLDYLVNNAGAQYCLPTLDMDLEIARKMYDVNVWGVVAVTQAFAPLIIKAKGSIANLASVAGLWRAPFTALYAGSKSALETISETLRYELKPLGVRVLTVNTGAIQTNLFANAYGGTQVPADSLYAPISKDIENRLSGKEMEGQLGKPEDFAKALAGDMIGGTSGYVSRGKMFSFIRFATLYFPAFLLDRMVVNGTGLDRLAKTA</sequence>
<dbReference type="PANTHER" id="PTHR44169">
    <property type="entry name" value="NADPH-DEPENDENT 1-ACYLDIHYDROXYACETONE PHOSPHATE REDUCTASE"/>
    <property type="match status" value="1"/>
</dbReference>
<dbReference type="GO" id="GO:0005783">
    <property type="term" value="C:endoplasmic reticulum"/>
    <property type="evidence" value="ECO:0007669"/>
    <property type="project" value="TreeGrafter"/>
</dbReference>
<keyword evidence="2" id="KW-0521">NADP</keyword>
<dbReference type="SUPFAM" id="SSF51735">
    <property type="entry name" value="NAD(P)-binding Rossmann-fold domains"/>
    <property type="match status" value="1"/>
</dbReference>
<dbReference type="InterPro" id="IPR036291">
    <property type="entry name" value="NAD(P)-bd_dom_sf"/>
</dbReference>
<dbReference type="PROSITE" id="PS00061">
    <property type="entry name" value="ADH_SHORT"/>
    <property type="match status" value="1"/>
</dbReference>
<dbReference type="PRINTS" id="PR00081">
    <property type="entry name" value="GDHRDH"/>
</dbReference>
<dbReference type="Gene3D" id="3.40.50.720">
    <property type="entry name" value="NAD(P)-binding Rossmann-like Domain"/>
    <property type="match status" value="1"/>
</dbReference>
<reference evidence="6" key="1">
    <citation type="journal article" date="2013" name="Genome Announc.">
        <title>Draft genome sequence of the grapevine dieback fungus Eutypa lata UCR-EL1.</title>
        <authorList>
            <person name="Blanco-Ulate B."/>
            <person name="Rolshausen P.E."/>
            <person name="Cantu D."/>
        </authorList>
    </citation>
    <scope>NUCLEOTIDE SEQUENCE [LARGE SCALE GENOMIC DNA]</scope>
    <source>
        <strain evidence="6">UCR-EL1</strain>
    </source>
</reference>
<evidence type="ECO:0000313" key="6">
    <source>
        <dbReference type="Proteomes" id="UP000012174"/>
    </source>
</evidence>
<dbReference type="HOGENOM" id="CLU_010194_2_9_1"/>
<dbReference type="STRING" id="1287681.M7T5K0"/>
<gene>
    <name evidence="5" type="ORF">UCREL1_1044</name>
</gene>
<dbReference type="GO" id="GO:0019433">
    <property type="term" value="P:triglyceride catabolic process"/>
    <property type="evidence" value="ECO:0007669"/>
    <property type="project" value="TreeGrafter"/>
</dbReference>
<proteinExistence type="inferred from homology"/>
<dbReference type="PRINTS" id="PR00080">
    <property type="entry name" value="SDRFAMILY"/>
</dbReference>
<dbReference type="eggNOG" id="KOG1209">
    <property type="taxonomic scope" value="Eukaryota"/>
</dbReference>
<dbReference type="GO" id="GO:0006654">
    <property type="term" value="P:phosphatidic acid biosynthetic process"/>
    <property type="evidence" value="ECO:0007669"/>
    <property type="project" value="TreeGrafter"/>
</dbReference>
<name>M7T5K0_EUTLA</name>
<dbReference type="OrthoDB" id="2102561at2759"/>
<dbReference type="GO" id="GO:0005811">
    <property type="term" value="C:lipid droplet"/>
    <property type="evidence" value="ECO:0007669"/>
    <property type="project" value="TreeGrafter"/>
</dbReference>
<keyword evidence="3" id="KW-0560">Oxidoreductase</keyword>
<dbReference type="EMBL" id="KB705557">
    <property type="protein sequence ID" value="EMR71922.1"/>
    <property type="molecule type" value="Genomic_DNA"/>
</dbReference>
<dbReference type="InterPro" id="IPR020904">
    <property type="entry name" value="Sc_DH/Rdtase_CS"/>
</dbReference>
<dbReference type="Pfam" id="PF00106">
    <property type="entry name" value="adh_short"/>
    <property type="match status" value="1"/>
</dbReference>
<evidence type="ECO:0000313" key="5">
    <source>
        <dbReference type="EMBL" id="EMR71922.1"/>
    </source>
</evidence>
<dbReference type="GO" id="GO:0000140">
    <property type="term" value="F:acylglycerone-phosphate reductase (NADP+) activity"/>
    <property type="evidence" value="ECO:0007669"/>
    <property type="project" value="TreeGrafter"/>
</dbReference>
<organism evidence="5 6">
    <name type="scientific">Eutypa lata (strain UCR-EL1)</name>
    <name type="common">Grapevine dieback disease fungus</name>
    <name type="synonym">Eutypa armeniacae</name>
    <dbReference type="NCBI Taxonomy" id="1287681"/>
    <lineage>
        <taxon>Eukaryota</taxon>
        <taxon>Fungi</taxon>
        <taxon>Dikarya</taxon>
        <taxon>Ascomycota</taxon>
        <taxon>Pezizomycotina</taxon>
        <taxon>Sordariomycetes</taxon>
        <taxon>Xylariomycetidae</taxon>
        <taxon>Xylariales</taxon>
        <taxon>Diatrypaceae</taxon>
        <taxon>Eutypa</taxon>
    </lineage>
</organism>
<dbReference type="InterPro" id="IPR002347">
    <property type="entry name" value="SDR_fam"/>
</dbReference>
<accession>M7T5K0</accession>
<dbReference type="OMA" id="IWRGKMA"/>
<dbReference type="GO" id="GO:0004806">
    <property type="term" value="F:triacylglycerol lipase activity"/>
    <property type="evidence" value="ECO:0007669"/>
    <property type="project" value="TreeGrafter"/>
</dbReference>
<evidence type="ECO:0000256" key="3">
    <source>
        <dbReference type="ARBA" id="ARBA00023002"/>
    </source>
</evidence>
<dbReference type="KEGG" id="ela:UCREL1_1044"/>
<dbReference type="AlphaFoldDB" id="M7T5K0"/>
<evidence type="ECO:0000256" key="1">
    <source>
        <dbReference type="ARBA" id="ARBA00006484"/>
    </source>
</evidence>
<keyword evidence="6" id="KW-1185">Reference proteome</keyword>
<dbReference type="PANTHER" id="PTHR44169:SF6">
    <property type="entry name" value="NADPH-DEPENDENT 1-ACYLDIHYDROXYACETONE PHOSPHATE REDUCTASE"/>
    <property type="match status" value="1"/>
</dbReference>
<evidence type="ECO:0000256" key="2">
    <source>
        <dbReference type="ARBA" id="ARBA00022857"/>
    </source>
</evidence>
<evidence type="ECO:0000256" key="4">
    <source>
        <dbReference type="RuleBase" id="RU000363"/>
    </source>
</evidence>
<protein>
    <submittedName>
        <fullName evidence="5">Putative short-chain dehydrogenase reductase family protein</fullName>
    </submittedName>
</protein>
<comment type="similarity">
    <text evidence="1 4">Belongs to the short-chain dehydrogenases/reductases (SDR) family.</text>
</comment>